<keyword evidence="2" id="KW-1185">Reference proteome</keyword>
<gene>
    <name evidence="1" type="ORF">ACFFNX_27345</name>
</gene>
<dbReference type="EMBL" id="JBHLZP010000235">
    <property type="protein sequence ID" value="MFB9835903.1"/>
    <property type="molecule type" value="Genomic_DNA"/>
</dbReference>
<protein>
    <recommendedName>
        <fullName evidence="3">Transposase</fullName>
    </recommendedName>
</protein>
<comment type="caution">
    <text evidence="1">The sequence shown here is derived from an EMBL/GenBank/DDBJ whole genome shotgun (WGS) entry which is preliminary data.</text>
</comment>
<reference evidence="1 2" key="1">
    <citation type="submission" date="2024-09" db="EMBL/GenBank/DDBJ databases">
        <authorList>
            <person name="Sun Q."/>
            <person name="Mori K."/>
        </authorList>
    </citation>
    <scope>NUCLEOTIDE SEQUENCE [LARGE SCALE GENOMIC DNA]</scope>
    <source>
        <strain evidence="1 2">TBRC 0563</strain>
    </source>
</reference>
<evidence type="ECO:0008006" key="3">
    <source>
        <dbReference type="Google" id="ProtNLM"/>
    </source>
</evidence>
<proteinExistence type="predicted"/>
<organism evidence="1 2">
    <name type="scientific">Actinoallomurus acaciae</name>
    <dbReference type="NCBI Taxonomy" id="502577"/>
    <lineage>
        <taxon>Bacteria</taxon>
        <taxon>Bacillati</taxon>
        <taxon>Actinomycetota</taxon>
        <taxon>Actinomycetes</taxon>
        <taxon>Streptosporangiales</taxon>
        <taxon>Thermomonosporaceae</taxon>
        <taxon>Actinoallomurus</taxon>
    </lineage>
</organism>
<sequence length="73" mass="7778">TSTNANKHSTRPTSTAGPCPIVCDKGFAGAGIEKAAADLDHPLIRPSRDDEPAPPANTFPGRLRQRIEAIIWT</sequence>
<evidence type="ECO:0000313" key="2">
    <source>
        <dbReference type="Proteomes" id="UP001589627"/>
    </source>
</evidence>
<name>A0ABV5YLJ4_9ACTN</name>
<dbReference type="Proteomes" id="UP001589627">
    <property type="component" value="Unassembled WGS sequence"/>
</dbReference>
<feature type="non-terminal residue" evidence="1">
    <location>
        <position position="1"/>
    </location>
</feature>
<evidence type="ECO:0000313" key="1">
    <source>
        <dbReference type="EMBL" id="MFB9835903.1"/>
    </source>
</evidence>
<accession>A0ABV5YLJ4</accession>